<feature type="region of interest" description="Disordered" evidence="1">
    <location>
        <begin position="391"/>
        <end position="432"/>
    </location>
</feature>
<proteinExistence type="predicted"/>
<dbReference type="PRINTS" id="PR01217">
    <property type="entry name" value="PRICHEXTENSN"/>
</dbReference>
<keyword evidence="3" id="KW-1185">Reference proteome</keyword>
<dbReference type="EMBL" id="JAQQWE010000001">
    <property type="protein sequence ID" value="KAK7966598.1"/>
    <property type="molecule type" value="Genomic_DNA"/>
</dbReference>
<dbReference type="Proteomes" id="UP001391051">
    <property type="component" value="Unassembled WGS sequence"/>
</dbReference>
<feature type="compositionally biased region" description="Basic residues" evidence="1">
    <location>
        <begin position="422"/>
        <end position="432"/>
    </location>
</feature>
<feature type="compositionally biased region" description="Basic and acidic residues" evidence="1">
    <location>
        <begin position="391"/>
        <end position="401"/>
    </location>
</feature>
<feature type="compositionally biased region" description="Low complexity" evidence="1">
    <location>
        <begin position="124"/>
        <end position="143"/>
    </location>
</feature>
<name>A0ABR1QVC5_9PEZI</name>
<comment type="caution">
    <text evidence="2">The sequence shown here is derived from an EMBL/GenBank/DDBJ whole genome shotgun (WGS) entry which is preliminary data.</text>
</comment>
<gene>
    <name evidence="2" type="ORF">PG986_000875</name>
</gene>
<dbReference type="RefSeq" id="XP_066705990.1">
    <property type="nucleotide sequence ID" value="XM_066837097.1"/>
</dbReference>
<dbReference type="GeneID" id="92070159"/>
<evidence type="ECO:0000313" key="3">
    <source>
        <dbReference type="Proteomes" id="UP001391051"/>
    </source>
</evidence>
<evidence type="ECO:0000256" key="1">
    <source>
        <dbReference type="SAM" id="MobiDB-lite"/>
    </source>
</evidence>
<feature type="compositionally biased region" description="Pro residues" evidence="1">
    <location>
        <begin position="162"/>
        <end position="194"/>
    </location>
</feature>
<accession>A0ABR1QVC5</accession>
<feature type="compositionally biased region" description="Low complexity" evidence="1">
    <location>
        <begin position="151"/>
        <end position="161"/>
    </location>
</feature>
<protein>
    <submittedName>
        <fullName evidence="2">WSC domain-containing protein</fullName>
    </submittedName>
</protein>
<sequence>MACSGNANQGCGGNNYLNVFEDTTFSSTSGLTINDYTPIGCWADNLSGGRALGYEQDQLSGDILTTELCIQACLDLGFPYAGTQYASQCFYEICGGAGAISVYHCEELESSEPCGFNILPPPESSSTTSVSSSSSTSVSSASPPTLPPPTSTSNPSTSTPPTSTPEPPTSTPQPPPPPTSTPKPPTTTPKPPTTTPKSPTTTTSGGLCTATLVTPPKCEYKSGEKFCSLPLRTWDDEQGCNEVHSACKLQVSGCFKNAGWPNAMDCFNFHEWCTTIKYYCKKKSYYGSEFGKDHCFKNYPPADCPPHTTTTSVYPCKSTPPATPTTPPTAALPAGPDRLLQAAQQRQLYTDQDSSKCSSWKRQHTPNACEAACKQQYLACKDTYARGCKNDGKDEQSKEYGRGYPGHQRKGKGGGKWGGGHRGGKGKGGHGGKGKGEYFEYAADSAHTAALEARTHERWQNDGQKAEAACTQQYRDCVAINRDLKVLKDKCVDYGFF</sequence>
<evidence type="ECO:0000313" key="2">
    <source>
        <dbReference type="EMBL" id="KAK7966598.1"/>
    </source>
</evidence>
<organism evidence="2 3">
    <name type="scientific">Apiospora aurea</name>
    <dbReference type="NCBI Taxonomy" id="335848"/>
    <lineage>
        <taxon>Eukaryota</taxon>
        <taxon>Fungi</taxon>
        <taxon>Dikarya</taxon>
        <taxon>Ascomycota</taxon>
        <taxon>Pezizomycotina</taxon>
        <taxon>Sordariomycetes</taxon>
        <taxon>Xylariomycetidae</taxon>
        <taxon>Amphisphaeriales</taxon>
        <taxon>Apiosporaceae</taxon>
        <taxon>Apiospora</taxon>
    </lineage>
</organism>
<feature type="compositionally biased region" description="Low complexity" evidence="1">
    <location>
        <begin position="195"/>
        <end position="208"/>
    </location>
</feature>
<feature type="region of interest" description="Disordered" evidence="1">
    <location>
        <begin position="116"/>
        <end position="208"/>
    </location>
</feature>
<reference evidence="2 3" key="1">
    <citation type="submission" date="2023-01" db="EMBL/GenBank/DDBJ databases">
        <title>Analysis of 21 Apiospora genomes using comparative genomics revels a genus with tremendous synthesis potential of carbohydrate active enzymes and secondary metabolites.</title>
        <authorList>
            <person name="Sorensen T."/>
        </authorList>
    </citation>
    <scope>NUCLEOTIDE SEQUENCE [LARGE SCALE GENOMIC DNA]</scope>
    <source>
        <strain evidence="2 3">CBS 24483</strain>
    </source>
</reference>